<gene>
    <name evidence="1" type="ORF">H6G06_03665</name>
</gene>
<dbReference type="AlphaFoldDB" id="A0A926WEW2"/>
<keyword evidence="2" id="KW-1185">Reference proteome</keyword>
<protein>
    <submittedName>
        <fullName evidence="1">Type II toxin-antitoxin system HicB family antitoxin</fullName>
    </submittedName>
</protein>
<dbReference type="SUPFAM" id="SSF47598">
    <property type="entry name" value="Ribbon-helix-helix"/>
    <property type="match status" value="1"/>
</dbReference>
<dbReference type="GO" id="GO:0006355">
    <property type="term" value="P:regulation of DNA-templated transcription"/>
    <property type="evidence" value="ECO:0007669"/>
    <property type="project" value="InterPro"/>
</dbReference>
<dbReference type="InterPro" id="IPR008651">
    <property type="entry name" value="Uncharacterised_HicB"/>
</dbReference>
<comment type="caution">
    <text evidence="1">The sequence shown here is derived from an EMBL/GenBank/DDBJ whole genome shotgun (WGS) entry which is preliminary data.</text>
</comment>
<accession>A0A926WEW2</accession>
<dbReference type="Proteomes" id="UP000662185">
    <property type="component" value="Unassembled WGS sequence"/>
</dbReference>
<dbReference type="InterPro" id="IPR013321">
    <property type="entry name" value="Arc_rbn_hlx_hlx"/>
</dbReference>
<dbReference type="InterPro" id="IPR035069">
    <property type="entry name" value="TTHA1013/TTHA0281-like"/>
</dbReference>
<reference evidence="2" key="1">
    <citation type="journal article" date="2020" name="ISME J.">
        <title>Comparative genomics reveals insights into cyanobacterial evolution and habitat adaptation.</title>
        <authorList>
            <person name="Chen M.Y."/>
            <person name="Teng W.K."/>
            <person name="Zhao L."/>
            <person name="Hu C.X."/>
            <person name="Zhou Y.K."/>
            <person name="Han B.P."/>
            <person name="Song L.R."/>
            <person name="Shu W.S."/>
        </authorList>
    </citation>
    <scope>NUCLEOTIDE SEQUENCE [LARGE SCALE GENOMIC DNA]</scope>
    <source>
        <strain evidence="2">FACHB-251</strain>
    </source>
</reference>
<dbReference type="PANTHER" id="PTHR34504">
    <property type="entry name" value="ANTITOXIN HICB"/>
    <property type="match status" value="1"/>
</dbReference>
<dbReference type="SUPFAM" id="SSF143100">
    <property type="entry name" value="TTHA1013/TTHA0281-like"/>
    <property type="match status" value="1"/>
</dbReference>
<evidence type="ECO:0000313" key="1">
    <source>
        <dbReference type="EMBL" id="MBD2292604.1"/>
    </source>
</evidence>
<dbReference type="Gene3D" id="3.30.160.250">
    <property type="match status" value="1"/>
</dbReference>
<dbReference type="PANTHER" id="PTHR34504:SF2">
    <property type="entry name" value="UPF0150 PROTEIN SSL0259"/>
    <property type="match status" value="1"/>
</dbReference>
<organism evidence="1 2">
    <name type="scientific">Anabaena sphaerica FACHB-251</name>
    <dbReference type="NCBI Taxonomy" id="2692883"/>
    <lineage>
        <taxon>Bacteria</taxon>
        <taxon>Bacillati</taxon>
        <taxon>Cyanobacteriota</taxon>
        <taxon>Cyanophyceae</taxon>
        <taxon>Nostocales</taxon>
        <taxon>Nostocaceae</taxon>
        <taxon>Anabaena</taxon>
    </lineage>
</organism>
<evidence type="ECO:0000313" key="2">
    <source>
        <dbReference type="Proteomes" id="UP000662185"/>
    </source>
</evidence>
<dbReference type="InterPro" id="IPR010985">
    <property type="entry name" value="Ribbon_hlx_hlx"/>
</dbReference>
<dbReference type="RefSeq" id="WP_190557149.1">
    <property type="nucleotide sequence ID" value="NZ_JACJQU010000001.1"/>
</dbReference>
<dbReference type="EMBL" id="JACJQU010000001">
    <property type="protein sequence ID" value="MBD2292604.1"/>
    <property type="molecule type" value="Genomic_DNA"/>
</dbReference>
<dbReference type="Gene3D" id="1.10.1220.10">
    <property type="entry name" value="Met repressor-like"/>
    <property type="match status" value="1"/>
</dbReference>
<proteinExistence type="predicted"/>
<dbReference type="InterPro" id="IPR051404">
    <property type="entry name" value="TA_system_antitoxin"/>
</dbReference>
<sequence>MSKKNKTERESLEFYLNLKYPVTLYPDPDGGYVAEIKDLPGCMTQGETTDETLFNIEEARSLWIETAYEYGDEIPLPSTQVQYSGKVLLRIPRSLHERLTENAEKEGVSLNQYLVFLLSERNAVKSLRMANVK</sequence>
<name>A0A926WEW2_9NOST</name>
<dbReference type="Pfam" id="PF05534">
    <property type="entry name" value="HicB"/>
    <property type="match status" value="1"/>
</dbReference>